<dbReference type="InterPro" id="IPR028098">
    <property type="entry name" value="Glyco_trans_4-like_N"/>
</dbReference>
<keyword evidence="3" id="KW-0808">Transferase</keyword>
<evidence type="ECO:0000259" key="1">
    <source>
        <dbReference type="Pfam" id="PF00534"/>
    </source>
</evidence>
<comment type="caution">
    <text evidence="3">The sequence shown here is derived from an EMBL/GenBank/DDBJ whole genome shotgun (WGS) entry which is preliminary data.</text>
</comment>
<dbReference type="AlphaFoldDB" id="A0A5J4SQ05"/>
<evidence type="ECO:0000259" key="2">
    <source>
        <dbReference type="Pfam" id="PF13439"/>
    </source>
</evidence>
<dbReference type="EMBL" id="SNRY01000075">
    <property type="protein sequence ID" value="KAA6348156.1"/>
    <property type="molecule type" value="Genomic_DNA"/>
</dbReference>
<protein>
    <submittedName>
        <fullName evidence="3">4-N-acetyl-D-galactosaminyltransferase</fullName>
        <ecNumber evidence="3">2.4.1.292</ecNumber>
    </submittedName>
</protein>
<feature type="domain" description="Glycosyltransferase subfamily 4-like N-terminal" evidence="2">
    <location>
        <begin position="15"/>
        <end position="171"/>
    </location>
</feature>
<feature type="domain" description="Glycosyl transferase family 1" evidence="1">
    <location>
        <begin position="184"/>
        <end position="340"/>
    </location>
</feature>
<dbReference type="EC" id="2.4.1.292" evidence="3"/>
<dbReference type="Pfam" id="PF00534">
    <property type="entry name" value="Glycos_transf_1"/>
    <property type="match status" value="1"/>
</dbReference>
<accession>A0A5J4SQ05</accession>
<dbReference type="PANTHER" id="PTHR12526">
    <property type="entry name" value="GLYCOSYLTRANSFERASE"/>
    <property type="match status" value="1"/>
</dbReference>
<dbReference type="PANTHER" id="PTHR12526:SF630">
    <property type="entry name" value="GLYCOSYLTRANSFERASE"/>
    <property type="match status" value="1"/>
</dbReference>
<gene>
    <name evidence="3" type="ORF">EZS27_004362</name>
</gene>
<proteinExistence type="predicted"/>
<evidence type="ECO:0000313" key="3">
    <source>
        <dbReference type="EMBL" id="KAA6348156.1"/>
    </source>
</evidence>
<dbReference type="Pfam" id="PF13439">
    <property type="entry name" value="Glyco_transf_4"/>
    <property type="match status" value="1"/>
</dbReference>
<reference evidence="3" key="1">
    <citation type="submission" date="2019-03" db="EMBL/GenBank/DDBJ databases">
        <title>Single cell metagenomics reveals metabolic interactions within the superorganism composed of flagellate Streblomastix strix and complex community of Bacteroidetes bacteria on its surface.</title>
        <authorList>
            <person name="Treitli S.C."/>
            <person name="Kolisko M."/>
            <person name="Husnik F."/>
            <person name="Keeling P."/>
            <person name="Hampl V."/>
        </authorList>
    </citation>
    <scope>NUCLEOTIDE SEQUENCE</scope>
    <source>
        <strain evidence="3">STM</strain>
    </source>
</reference>
<keyword evidence="3" id="KW-0328">Glycosyltransferase</keyword>
<organism evidence="3">
    <name type="scientific">termite gut metagenome</name>
    <dbReference type="NCBI Taxonomy" id="433724"/>
    <lineage>
        <taxon>unclassified sequences</taxon>
        <taxon>metagenomes</taxon>
        <taxon>organismal metagenomes</taxon>
    </lineage>
</organism>
<name>A0A5J4SQ05_9ZZZZ</name>
<sequence>MAKKILCIIDYLGSGGAQRQIVNLAVEFKKSGHDISFLTYHNKNDFYRLTLEDNNIPIACIAESNYIKRMIKMRKYIRHGKYDVILSFLAAANFICEISTFPYHKWKLIVGERSANPHLLISWKLRLFRYFHIFANQVVANSQTNIELVRQVNSFLSKKKCKVIYNMIDLAKWMPSDSFTFRKNELFTIVVLASHRHLKNLNGFIDAVLLLTKEEQSELRIQWYGNILDNSFDLGIIKIKENGIEDIFQFENATHNILDCMQQADAVGLFSFYEGFPNAICEGMACGKPVLCSNISDIPLLITEKKLIFDPNDVFSISKTLRFLLSLNADELNEIGKKNRTMAEQYFDKEAIVSKYITLFNA</sequence>
<dbReference type="GO" id="GO:0016757">
    <property type="term" value="F:glycosyltransferase activity"/>
    <property type="evidence" value="ECO:0007669"/>
    <property type="project" value="UniProtKB-KW"/>
</dbReference>
<dbReference type="Gene3D" id="3.40.50.2000">
    <property type="entry name" value="Glycogen Phosphorylase B"/>
    <property type="match status" value="2"/>
</dbReference>
<dbReference type="SUPFAM" id="SSF53756">
    <property type="entry name" value="UDP-Glycosyltransferase/glycogen phosphorylase"/>
    <property type="match status" value="1"/>
</dbReference>
<dbReference type="InterPro" id="IPR001296">
    <property type="entry name" value="Glyco_trans_1"/>
</dbReference>